<comment type="caution">
    <text evidence="1">The sequence shown here is derived from an EMBL/GenBank/DDBJ whole genome shotgun (WGS) entry which is preliminary data.</text>
</comment>
<name>A0A1F6BX39_9BACT</name>
<proteinExistence type="predicted"/>
<accession>A0A1F6BX39</accession>
<gene>
    <name evidence="1" type="ORF">A2837_03155</name>
</gene>
<dbReference type="EMBL" id="MFKO01000008">
    <property type="protein sequence ID" value="OGG41480.1"/>
    <property type="molecule type" value="Genomic_DNA"/>
</dbReference>
<dbReference type="STRING" id="1798475.A2837_03155"/>
<protein>
    <submittedName>
        <fullName evidence="1">Uncharacterized protein</fullName>
    </submittedName>
</protein>
<evidence type="ECO:0000313" key="2">
    <source>
        <dbReference type="Proteomes" id="UP000176322"/>
    </source>
</evidence>
<dbReference type="AlphaFoldDB" id="A0A1F6BX39"/>
<dbReference type="Proteomes" id="UP000176322">
    <property type="component" value="Unassembled WGS sequence"/>
</dbReference>
<organism evidence="1 2">
    <name type="scientific">Candidatus Kaiserbacteria bacterium RIFCSPHIGHO2_01_FULL_46_22</name>
    <dbReference type="NCBI Taxonomy" id="1798475"/>
    <lineage>
        <taxon>Bacteria</taxon>
        <taxon>Candidatus Kaiseribacteriota</taxon>
    </lineage>
</organism>
<evidence type="ECO:0000313" key="1">
    <source>
        <dbReference type="EMBL" id="OGG41480.1"/>
    </source>
</evidence>
<reference evidence="1 2" key="1">
    <citation type="journal article" date="2016" name="Nat. Commun.">
        <title>Thousands of microbial genomes shed light on interconnected biogeochemical processes in an aquifer system.</title>
        <authorList>
            <person name="Anantharaman K."/>
            <person name="Brown C.T."/>
            <person name="Hug L.A."/>
            <person name="Sharon I."/>
            <person name="Castelle C.J."/>
            <person name="Probst A.J."/>
            <person name="Thomas B.C."/>
            <person name="Singh A."/>
            <person name="Wilkins M.J."/>
            <person name="Karaoz U."/>
            <person name="Brodie E.L."/>
            <person name="Williams K.H."/>
            <person name="Hubbard S.S."/>
            <person name="Banfield J.F."/>
        </authorList>
    </citation>
    <scope>NUCLEOTIDE SEQUENCE [LARGE SCALE GENOMIC DNA]</scope>
</reference>
<sequence>MSTNKKIKNNLLKLFSNGAVLGTALTATQVKAGGEGGGGGGGGVGDYSDTSVTNYNAVEGTEAADGLSVGSYEADFDDDGTVDATMDVRAAPSTPFLAVWNGQQYVHENDFLFGKPNTVFANYKMGVKAYEQGIGGDTYLLSDTLRADEKGELRMQIRELEPEESYIDKFSISALDLKENEHFVADGNLEDSYVFDTTEAKVVDGVMNHYHAKQNDFTSVSSTYTTLTPKEGESVTMQTGDELVIRVPKIQLDSSKDTFVLIDSHFRDWSLGNQVPFSRLEKFMIQSVALGRSGATTLAGIALLASVAFVGLNKADSDVLAKLLSVPHSYADYTIGSITRSLVISAGDSFGQTYLQTLFPRYVQATQEVVRIPKEIIASLKDEFLTLRIKATKKHKVRAAFAFQGTALTPAVNALSIQKVVNPKTGADYTEQIKEKNNVFLHTIPGDVMDVVIKDLPKVSGTSRRYVLRANGFYTRMSAATAATIGKNWLERLAPEDRTLLKDLRLS</sequence>